<evidence type="ECO:0000256" key="3">
    <source>
        <dbReference type="ARBA" id="ARBA00022741"/>
    </source>
</evidence>
<dbReference type="Pfam" id="PF08352">
    <property type="entry name" value="oligo_HPY"/>
    <property type="match status" value="1"/>
</dbReference>
<accession>A0ABX5VJH9</accession>
<dbReference type="InterPro" id="IPR027417">
    <property type="entry name" value="P-loop_NTPase"/>
</dbReference>
<name>A0ABX5VJH9_9MICO</name>
<sequence length="518" mass="54392">MSPVLDVAGLTVAFPGVGQVLRGVDLRLEAGRCLAVVGESGAGKSVLARSLVGLAGEGGAPARVSATRLHVAGQDLTAAGERQWRRLRGQDVGFVLQDALQSLDPLRTVGAEVGESLRLQGVSAPERRRRVLEALVRAGLDEPATRAAQRSGEMSGGMRQRALIASAIVSDPALLVADEPTTALDATVASGVLDLLAELRDAGTAVLLVTHDLGAVARLADDVVVLDAGRVVEFGPVDEVLRRPSHDVTRALLAAVPRGSRPGTTPPGGQEVLRAGGLTRRYRLPGGGAVDALDDVDLLVRRGEALGVVGESGSGKSTLARMLVAAEEPDAGQVELLGEPWSGLPERRRRPRRHLVRLVPQDPLASFDPRWTAGKVLTAAVRAAGSDRSPAELLELVRLPQAVLHRRPRAMSGGQRQRLAIARALAADPAVLVLDEPVSALDVTVQAAILDLLVDLQERTGTALVLISHDLAVVRRVCRSVAVMQGGRIVEQGPVEDVWATPQAPVTRALLEAVHPLP</sequence>
<protein>
    <submittedName>
        <fullName evidence="6">ABC transporter ATP-binding protein</fullName>
    </submittedName>
</protein>
<evidence type="ECO:0000256" key="4">
    <source>
        <dbReference type="ARBA" id="ARBA00022840"/>
    </source>
</evidence>
<dbReference type="InterPro" id="IPR003439">
    <property type="entry name" value="ABC_transporter-like_ATP-bd"/>
</dbReference>
<dbReference type="Proteomes" id="UP000313948">
    <property type="component" value="Chromosome"/>
</dbReference>
<dbReference type="SUPFAM" id="SSF52540">
    <property type="entry name" value="P-loop containing nucleoside triphosphate hydrolases"/>
    <property type="match status" value="2"/>
</dbReference>
<dbReference type="CDD" id="cd03257">
    <property type="entry name" value="ABC_NikE_OppD_transporters"/>
    <property type="match status" value="2"/>
</dbReference>
<reference evidence="6 7" key="1">
    <citation type="submission" date="2019-05" db="EMBL/GenBank/DDBJ databases">
        <title>Georgenia *** sp. nov., and Georgenia *** sp. nov., isolated from the intestinal contents of plateau pika (Ochotona curzoniae) in the Qinghai-Tibet plateau of China.</title>
        <authorList>
            <person name="Tian Z."/>
        </authorList>
    </citation>
    <scope>NUCLEOTIDE SEQUENCE [LARGE SCALE GENOMIC DNA]</scope>
    <source>
        <strain evidence="6 7">Z294</strain>
    </source>
</reference>
<dbReference type="GO" id="GO:0005524">
    <property type="term" value="F:ATP binding"/>
    <property type="evidence" value="ECO:0007669"/>
    <property type="project" value="UniProtKB-KW"/>
</dbReference>
<evidence type="ECO:0000313" key="6">
    <source>
        <dbReference type="EMBL" id="QDB78556.1"/>
    </source>
</evidence>
<proteinExistence type="inferred from homology"/>
<dbReference type="InterPro" id="IPR003593">
    <property type="entry name" value="AAA+_ATPase"/>
</dbReference>
<keyword evidence="4 6" id="KW-0067">ATP-binding</keyword>
<comment type="similarity">
    <text evidence="1">Belongs to the ABC transporter superfamily.</text>
</comment>
<evidence type="ECO:0000256" key="1">
    <source>
        <dbReference type="ARBA" id="ARBA00005417"/>
    </source>
</evidence>
<feature type="domain" description="ABC transporter" evidence="5">
    <location>
        <begin position="273"/>
        <end position="511"/>
    </location>
</feature>
<dbReference type="Gene3D" id="3.40.50.300">
    <property type="entry name" value="P-loop containing nucleotide triphosphate hydrolases"/>
    <property type="match status" value="2"/>
</dbReference>
<dbReference type="PANTHER" id="PTHR43776">
    <property type="entry name" value="TRANSPORT ATP-BINDING PROTEIN"/>
    <property type="match status" value="1"/>
</dbReference>
<organism evidence="6 7">
    <name type="scientific">Georgenia wutianyii</name>
    <dbReference type="NCBI Taxonomy" id="2585135"/>
    <lineage>
        <taxon>Bacteria</taxon>
        <taxon>Bacillati</taxon>
        <taxon>Actinomycetota</taxon>
        <taxon>Actinomycetes</taxon>
        <taxon>Micrococcales</taxon>
        <taxon>Bogoriellaceae</taxon>
        <taxon>Georgenia</taxon>
    </lineage>
</organism>
<dbReference type="PROSITE" id="PS50893">
    <property type="entry name" value="ABC_TRANSPORTER_2"/>
    <property type="match status" value="2"/>
</dbReference>
<dbReference type="EMBL" id="CP040899">
    <property type="protein sequence ID" value="QDB78556.1"/>
    <property type="molecule type" value="Genomic_DNA"/>
</dbReference>
<evidence type="ECO:0000259" key="5">
    <source>
        <dbReference type="PROSITE" id="PS50893"/>
    </source>
</evidence>
<evidence type="ECO:0000313" key="7">
    <source>
        <dbReference type="Proteomes" id="UP000313948"/>
    </source>
</evidence>
<evidence type="ECO:0000256" key="2">
    <source>
        <dbReference type="ARBA" id="ARBA00022448"/>
    </source>
</evidence>
<keyword evidence="3" id="KW-0547">Nucleotide-binding</keyword>
<dbReference type="RefSeq" id="WP_139947902.1">
    <property type="nucleotide sequence ID" value="NZ_CP040899.1"/>
</dbReference>
<dbReference type="Pfam" id="PF00005">
    <property type="entry name" value="ABC_tran"/>
    <property type="match status" value="2"/>
</dbReference>
<feature type="domain" description="ABC transporter" evidence="5">
    <location>
        <begin position="5"/>
        <end position="253"/>
    </location>
</feature>
<dbReference type="InterPro" id="IPR017871">
    <property type="entry name" value="ABC_transporter-like_CS"/>
</dbReference>
<keyword evidence="7" id="KW-1185">Reference proteome</keyword>
<dbReference type="SMART" id="SM00382">
    <property type="entry name" value="AAA"/>
    <property type="match status" value="2"/>
</dbReference>
<dbReference type="InterPro" id="IPR050319">
    <property type="entry name" value="ABC_transp_ATP-bind"/>
</dbReference>
<dbReference type="PROSITE" id="PS00211">
    <property type="entry name" value="ABC_TRANSPORTER_1"/>
    <property type="match status" value="2"/>
</dbReference>
<dbReference type="PANTHER" id="PTHR43776:SF7">
    <property type="entry name" value="D,D-DIPEPTIDE TRANSPORT ATP-BINDING PROTEIN DDPF-RELATED"/>
    <property type="match status" value="1"/>
</dbReference>
<gene>
    <name evidence="6" type="ORF">FE251_03545</name>
</gene>
<keyword evidence="2" id="KW-0813">Transport</keyword>
<dbReference type="InterPro" id="IPR013563">
    <property type="entry name" value="Oligopep_ABC_C"/>
</dbReference>